<name>M2T7A2_9SPHN</name>
<keyword evidence="10" id="KW-1185">Reference proteome</keyword>
<organism evidence="9 10">
    <name type="scientific">Pacificimonas flava</name>
    <dbReference type="NCBI Taxonomy" id="1234595"/>
    <lineage>
        <taxon>Bacteria</taxon>
        <taxon>Pseudomonadati</taxon>
        <taxon>Pseudomonadota</taxon>
        <taxon>Alphaproteobacteria</taxon>
        <taxon>Sphingomonadales</taxon>
        <taxon>Sphingosinicellaceae</taxon>
        <taxon>Pacificimonas</taxon>
    </lineage>
</organism>
<evidence type="ECO:0000256" key="2">
    <source>
        <dbReference type="ARBA" id="ARBA00022670"/>
    </source>
</evidence>
<dbReference type="Pfam" id="PF01476">
    <property type="entry name" value="LysM"/>
    <property type="match status" value="1"/>
</dbReference>
<comment type="caution">
    <text evidence="9">The sequence shown here is derived from an EMBL/GenBank/DDBJ whole genome shotgun (WGS) entry which is preliminary data.</text>
</comment>
<dbReference type="Pfam" id="PF01435">
    <property type="entry name" value="Peptidase_M48"/>
    <property type="match status" value="1"/>
</dbReference>
<evidence type="ECO:0000256" key="5">
    <source>
        <dbReference type="ARBA" id="ARBA00022833"/>
    </source>
</evidence>
<dbReference type="GO" id="GO:0051603">
    <property type="term" value="P:proteolysis involved in protein catabolic process"/>
    <property type="evidence" value="ECO:0007669"/>
    <property type="project" value="TreeGrafter"/>
</dbReference>
<evidence type="ECO:0000259" key="8">
    <source>
        <dbReference type="PROSITE" id="PS51782"/>
    </source>
</evidence>
<dbReference type="PROSITE" id="PS51257">
    <property type="entry name" value="PROKAR_LIPOPROTEIN"/>
    <property type="match status" value="1"/>
</dbReference>
<dbReference type="PANTHER" id="PTHR22726">
    <property type="entry name" value="METALLOENDOPEPTIDASE OMA1"/>
    <property type="match status" value="1"/>
</dbReference>
<dbReference type="PROSITE" id="PS51782">
    <property type="entry name" value="LYSM"/>
    <property type="match status" value="1"/>
</dbReference>
<proteinExistence type="predicted"/>
<feature type="chain" id="PRO_5004025680" evidence="7">
    <location>
        <begin position="21"/>
        <end position="490"/>
    </location>
</feature>
<evidence type="ECO:0000313" key="9">
    <source>
        <dbReference type="EMBL" id="EMD82399.1"/>
    </source>
</evidence>
<dbReference type="GO" id="GO:0004222">
    <property type="term" value="F:metalloendopeptidase activity"/>
    <property type="evidence" value="ECO:0007669"/>
    <property type="project" value="InterPro"/>
</dbReference>
<keyword evidence="5" id="KW-0862">Zinc</keyword>
<accession>M2T7A2</accession>
<dbReference type="OrthoDB" id="9810445at2"/>
<reference evidence="9 10" key="1">
    <citation type="journal article" date="2013" name="Genome Announc.">
        <title>Draft Genome Sequence of Strain JLT2015T, Belonging to the Family Sphingomonadaceae of the Alphaproteobacteria.</title>
        <authorList>
            <person name="Tang K."/>
            <person name="Liu K."/>
            <person name="Li S."/>
            <person name="Jiao N."/>
        </authorList>
    </citation>
    <scope>NUCLEOTIDE SEQUENCE [LARGE SCALE GENOMIC DNA]</scope>
    <source>
        <strain evidence="9 10">JLT2015</strain>
    </source>
</reference>
<dbReference type="Gene3D" id="3.10.350.10">
    <property type="entry name" value="LysM domain"/>
    <property type="match status" value="1"/>
</dbReference>
<feature type="domain" description="LysM" evidence="8">
    <location>
        <begin position="439"/>
        <end position="486"/>
    </location>
</feature>
<dbReference type="InterPro" id="IPR036779">
    <property type="entry name" value="LysM_dom_sf"/>
</dbReference>
<evidence type="ECO:0000256" key="6">
    <source>
        <dbReference type="ARBA" id="ARBA00023049"/>
    </source>
</evidence>
<dbReference type="GO" id="GO:0046872">
    <property type="term" value="F:metal ion binding"/>
    <property type="evidence" value="ECO:0007669"/>
    <property type="project" value="UniProtKB-KW"/>
</dbReference>
<gene>
    <name evidence="9" type="ORF">C725_2120</name>
</gene>
<keyword evidence="4" id="KW-0378">Hydrolase</keyword>
<keyword evidence="2 9" id="KW-0645">Protease</keyword>
<dbReference type="InterPro" id="IPR001915">
    <property type="entry name" value="Peptidase_M48"/>
</dbReference>
<dbReference type="RefSeq" id="WP_008602663.1">
    <property type="nucleotide sequence ID" value="NZ_AMRV01000007.1"/>
</dbReference>
<protein>
    <submittedName>
        <fullName evidence="9">Putative Zn-dependent protease</fullName>
    </submittedName>
</protein>
<dbReference type="InterPro" id="IPR051156">
    <property type="entry name" value="Mito/Outer_Membr_Metalloprot"/>
</dbReference>
<evidence type="ECO:0000256" key="3">
    <source>
        <dbReference type="ARBA" id="ARBA00022723"/>
    </source>
</evidence>
<feature type="signal peptide" evidence="7">
    <location>
        <begin position="1"/>
        <end position="20"/>
    </location>
</feature>
<dbReference type="Gene3D" id="3.30.2010.10">
    <property type="entry name" value="Metalloproteases ('zincins'), catalytic domain"/>
    <property type="match status" value="1"/>
</dbReference>
<dbReference type="EMBL" id="AMRV01000007">
    <property type="protein sequence ID" value="EMD82399.1"/>
    <property type="molecule type" value="Genomic_DNA"/>
</dbReference>
<keyword evidence="7" id="KW-0732">Signal</keyword>
<dbReference type="Proteomes" id="UP000011717">
    <property type="component" value="Unassembled WGS sequence"/>
</dbReference>
<dbReference type="PANTHER" id="PTHR22726:SF1">
    <property type="entry name" value="METALLOENDOPEPTIDASE OMA1, MITOCHONDRIAL"/>
    <property type="match status" value="1"/>
</dbReference>
<evidence type="ECO:0000256" key="7">
    <source>
        <dbReference type="SAM" id="SignalP"/>
    </source>
</evidence>
<dbReference type="InterPro" id="IPR018392">
    <property type="entry name" value="LysM"/>
</dbReference>
<dbReference type="GO" id="GO:0016020">
    <property type="term" value="C:membrane"/>
    <property type="evidence" value="ECO:0007669"/>
    <property type="project" value="TreeGrafter"/>
</dbReference>
<keyword evidence="6" id="KW-0482">Metalloprotease</keyword>
<evidence type="ECO:0000256" key="1">
    <source>
        <dbReference type="ARBA" id="ARBA00001947"/>
    </source>
</evidence>
<dbReference type="AlphaFoldDB" id="M2T7A2"/>
<sequence length="490" mass="51203">MPLNAMKTLALCTAASLTVAGCMAPFDPENPRAVSASDRQSGAQAHPQILAEFGGSYDGPGTDMVRRVGRQVAIESGLSTDGSNCTVTLLNSSVVNAFAIPGCYTYVTRGLLALMDNEAQLASVLGHEVGHVAASHSQRRQNAALGSGLLGVLAGVLTGSGQIAQLAGQIGQVWTLSYSRDQEYQADDLGIRYMTSAGYNPYESADVLDALGQQAALEARIRGQDEASQIPAWARTHPLSADRVARATAKAKETGMQPGQGREEAAAFLSAIDGIIYGDAPEQGYVDGHRFAHPTLRLAFTVPDGFYLNNGAAAVTATNGDTPVQIQFSGGSAGSPSALAQQALSGILGQAAQNAQVTQVETGSVNGMATATQQARVATQSGQTDVTVVAIQYDSSKSYYFAFVSPANVDDSRIIQSTVGSFEKLSSAEAAALNPRVIDVVTVTSGDTVSSLARRMAFDDYREERFRVLNGLSANDGLQAGEQVKIVVEQ</sequence>
<comment type="cofactor">
    <cofactor evidence="1">
        <name>Zn(2+)</name>
        <dbReference type="ChEBI" id="CHEBI:29105"/>
    </cofactor>
</comment>
<evidence type="ECO:0000313" key="10">
    <source>
        <dbReference type="Proteomes" id="UP000011717"/>
    </source>
</evidence>
<keyword evidence="3" id="KW-0479">Metal-binding</keyword>
<evidence type="ECO:0000256" key="4">
    <source>
        <dbReference type="ARBA" id="ARBA00022801"/>
    </source>
</evidence>